<dbReference type="GO" id="GO:0016579">
    <property type="term" value="P:protein deubiquitination"/>
    <property type="evidence" value="ECO:0007669"/>
    <property type="project" value="TreeGrafter"/>
</dbReference>
<dbReference type="OrthoDB" id="8953066at2759"/>
<evidence type="ECO:0000259" key="6">
    <source>
        <dbReference type="PROSITE" id="PS50802"/>
    </source>
</evidence>
<dbReference type="AlphaFoldDB" id="A0A9Q9V6A3"/>
<keyword evidence="3" id="KW-0645">Protease</keyword>
<dbReference type="Pfam" id="PF02338">
    <property type="entry name" value="OTU"/>
    <property type="match status" value="1"/>
</dbReference>
<dbReference type="GeneID" id="109071404"/>
<accession>A0A9Q9V6A3</accession>
<dbReference type="EC" id="3.4.19.12" evidence="2"/>
<name>A0A9Q9V6A3_CYPCA</name>
<dbReference type="PANTHER" id="PTHR12419:SF7">
    <property type="entry name" value="OTU DOMAIN-CONTAINING PROTEIN 3"/>
    <property type="match status" value="1"/>
</dbReference>
<dbReference type="GO" id="GO:0006508">
    <property type="term" value="P:proteolysis"/>
    <property type="evidence" value="ECO:0007669"/>
    <property type="project" value="UniProtKB-KW"/>
</dbReference>
<feature type="domain" description="OTU" evidence="6">
    <location>
        <begin position="293"/>
        <end position="425"/>
    </location>
</feature>
<feature type="domain" description="OTU" evidence="6">
    <location>
        <begin position="705"/>
        <end position="837"/>
    </location>
</feature>
<comment type="catalytic activity">
    <reaction evidence="1">
        <text>Thiol-dependent hydrolysis of ester, thioester, amide, peptide and isopeptide bonds formed by the C-terminal Gly of ubiquitin (a 76-residue protein attached to proteins as an intracellular targeting signal).</text>
        <dbReference type="EC" id="3.4.19.12"/>
    </reaction>
</comment>
<gene>
    <name evidence="7" type="primary">LOC109071404</name>
</gene>
<keyword evidence="5" id="KW-0378">Hydrolase</keyword>
<dbReference type="SMR" id="A0A9Q9V6A3"/>
<dbReference type="KEGG" id="ccar:109071404"/>
<dbReference type="RefSeq" id="XP_018943400.2">
    <property type="nucleotide sequence ID" value="XM_019087855.2"/>
</dbReference>
<sequence>MCKMKSVLQWTRSDLNAVLIHGNDLYSAMRDAGKINDPESGFIAVHELPDTHTLKDCQFTINYGETLTGLFGVNKYDGELRGYAMSFDEAVNRAFQRFDACLVNIKLTICAAVREGSWYAVIDPHSRRFDGRCVADGKSVVVYHRDLHSLIVHFRKLAASINARYHEFEVTGVNAVMIDRNDQQGKPFCPVIQNTERAVKESEGDVGCTQSLSDFVNSVNETCVEQKTEMASYTAHGNAGDVEFISESASDSIQFSPLTLEQQKSVCLKLNIANVVKKQKNPNVMPMEISEPCETMKIVKDANCFFRALAYGVSGTEREHRKVRRAVVTHILQNEEKYAQYLRQGYSSVPEYIATSRMKFVGNWATEMEIQAASDLIGVDILTYSQEKWFKFSSSNVSFNTHGCQDISIYLKHVNSCHYEVVVCGKSKDGNCASLCKSAIQDPLFNVATNVSSESCEDYKKKLKCNNSPEFKEDKQVKSKKRFHEDESYISMMKSINKKYKKNGKVKKSVDKSNDKSNDVHCEAVSEVEVDIACSQSLRDVINTDKVSVNEMYTEKKTETPFLYLTNENASDVEFISETATVSLQSVEKYKTNDTDDQSDDLKCKAVSQMEADVVCSQFSSDFISTDEVSVNEMCAEQKTEMPSLYLTKQIAGDVEFISETATVSFQFSPLTVQQQKSVCLKLNIVNVVIEQNNPNEIVEMAEPCETKEILEDGNCFFRAIAYAISGSEEEHRKVRRAVVTHILHNEEKYVQYLRQGYSSVPEYIATSRMKYVGTWATEMEIQAASDLIGVDIFTYSQDKWIKYKSSNVSSNRQSCQDKGIYLQHVNSCHYEVVVCVKTNNNTCACFCKASSQGSTYLKTSSDPRKLYKQRLQYSRDHDFKENKKMETKQRYDENETYKETKIKCSTKKYKVNKWHQEKVRKYSTDKYRLNDLHCEAVKQYSIQKYHTDKAHKDTVKQLSIQKYNENIAHRESVKQLSIQKYYENTEHRESVKKMSIQKYKKK</sequence>
<keyword evidence="5" id="KW-0788">Thiol protease</keyword>
<protein>
    <recommendedName>
        <fullName evidence="2">ubiquitinyl hydrolase 1</fullName>
        <ecNumber evidence="2">3.4.19.12</ecNumber>
    </recommendedName>
</protein>
<reference evidence="7" key="1">
    <citation type="submission" date="2025-08" db="UniProtKB">
        <authorList>
            <consortium name="RefSeq"/>
        </authorList>
    </citation>
    <scope>IDENTIFICATION</scope>
    <source>
        <tissue evidence="7">Muscle</tissue>
    </source>
</reference>
<keyword evidence="4" id="KW-0833">Ubl conjugation pathway</keyword>
<evidence type="ECO:0000256" key="2">
    <source>
        <dbReference type="ARBA" id="ARBA00012759"/>
    </source>
</evidence>
<feature type="non-terminal residue" evidence="7">
    <location>
        <position position="1003"/>
    </location>
</feature>
<evidence type="ECO:0000256" key="5">
    <source>
        <dbReference type="ARBA" id="ARBA00022807"/>
    </source>
</evidence>
<proteinExistence type="predicted"/>
<dbReference type="GO" id="GO:0004843">
    <property type="term" value="F:cysteine-type deubiquitinase activity"/>
    <property type="evidence" value="ECO:0007669"/>
    <property type="project" value="UniProtKB-EC"/>
</dbReference>
<evidence type="ECO:0000313" key="7">
    <source>
        <dbReference type="RefSeq" id="XP_018943400.2"/>
    </source>
</evidence>
<dbReference type="InterPro" id="IPR050704">
    <property type="entry name" value="Peptidase_C85-like"/>
</dbReference>
<dbReference type="InterPro" id="IPR003323">
    <property type="entry name" value="OTU_dom"/>
</dbReference>
<dbReference type="PROSITE" id="PS50802">
    <property type="entry name" value="OTU"/>
    <property type="match status" value="2"/>
</dbReference>
<dbReference type="CDD" id="cd22755">
    <property type="entry name" value="OTU_CeDUB-like"/>
    <property type="match status" value="2"/>
</dbReference>
<organism evidence="7">
    <name type="scientific">Cyprinus carpio</name>
    <name type="common">Common carp</name>
    <dbReference type="NCBI Taxonomy" id="7962"/>
    <lineage>
        <taxon>Eukaryota</taxon>
        <taxon>Metazoa</taxon>
        <taxon>Chordata</taxon>
        <taxon>Craniata</taxon>
        <taxon>Vertebrata</taxon>
        <taxon>Euteleostomi</taxon>
        <taxon>Actinopterygii</taxon>
        <taxon>Neopterygii</taxon>
        <taxon>Teleostei</taxon>
        <taxon>Ostariophysi</taxon>
        <taxon>Cypriniformes</taxon>
        <taxon>Cyprinidae</taxon>
        <taxon>Cyprininae</taxon>
        <taxon>Cyprinus</taxon>
    </lineage>
</organism>
<dbReference type="PANTHER" id="PTHR12419">
    <property type="entry name" value="OTU DOMAIN CONTAINING PROTEIN"/>
    <property type="match status" value="1"/>
</dbReference>
<evidence type="ECO:0000256" key="4">
    <source>
        <dbReference type="ARBA" id="ARBA00022786"/>
    </source>
</evidence>
<evidence type="ECO:0000256" key="1">
    <source>
        <dbReference type="ARBA" id="ARBA00000707"/>
    </source>
</evidence>
<dbReference type="Proteomes" id="UP001155660">
    <property type="component" value="Unplaced"/>
</dbReference>
<evidence type="ECO:0000256" key="3">
    <source>
        <dbReference type="ARBA" id="ARBA00022670"/>
    </source>
</evidence>